<dbReference type="InterPro" id="IPR052192">
    <property type="entry name" value="Insect_Ionotropic_Sensory_Rcpt"/>
</dbReference>
<evidence type="ECO:0000256" key="6">
    <source>
        <dbReference type="ARBA" id="ARBA00023170"/>
    </source>
</evidence>
<keyword evidence="3 8" id="KW-0812">Transmembrane</keyword>
<evidence type="ECO:0000256" key="3">
    <source>
        <dbReference type="ARBA" id="ARBA00022692"/>
    </source>
</evidence>
<dbReference type="EMBL" id="JH668659">
    <property type="protein sequence ID" value="KAG6460189.1"/>
    <property type="molecule type" value="Genomic_DNA"/>
</dbReference>
<organism evidence="10 11">
    <name type="scientific">Manduca sexta</name>
    <name type="common">Tobacco hawkmoth</name>
    <name type="synonym">Tobacco hornworm</name>
    <dbReference type="NCBI Taxonomy" id="7130"/>
    <lineage>
        <taxon>Eukaryota</taxon>
        <taxon>Metazoa</taxon>
        <taxon>Ecdysozoa</taxon>
        <taxon>Arthropoda</taxon>
        <taxon>Hexapoda</taxon>
        <taxon>Insecta</taxon>
        <taxon>Pterygota</taxon>
        <taxon>Neoptera</taxon>
        <taxon>Endopterygota</taxon>
        <taxon>Lepidoptera</taxon>
        <taxon>Glossata</taxon>
        <taxon>Ditrysia</taxon>
        <taxon>Bombycoidea</taxon>
        <taxon>Sphingidae</taxon>
        <taxon>Sphinginae</taxon>
        <taxon>Sphingini</taxon>
        <taxon>Manduca</taxon>
    </lineage>
</organism>
<keyword evidence="9" id="KW-0732">Signal</keyword>
<dbReference type="AlphaFoldDB" id="A0A922CUQ5"/>
<evidence type="ECO:0000313" key="10">
    <source>
        <dbReference type="EMBL" id="KAG6460190.1"/>
    </source>
</evidence>
<accession>A0A922CUQ5</accession>
<comment type="caution">
    <text evidence="10">The sequence shown here is derived from an EMBL/GenBank/DDBJ whole genome shotgun (WGS) entry which is preliminary data.</text>
</comment>
<dbReference type="EMBL" id="JH668659">
    <property type="protein sequence ID" value="KAG6460192.1"/>
    <property type="molecule type" value="Genomic_DNA"/>
</dbReference>
<dbReference type="GO" id="GO:0005886">
    <property type="term" value="C:plasma membrane"/>
    <property type="evidence" value="ECO:0007669"/>
    <property type="project" value="UniProtKB-SubCell"/>
</dbReference>
<dbReference type="EMBL" id="JH668659">
    <property type="protein sequence ID" value="KAG6460190.1"/>
    <property type="molecule type" value="Genomic_DNA"/>
</dbReference>
<evidence type="ECO:0000256" key="9">
    <source>
        <dbReference type="SAM" id="SignalP"/>
    </source>
</evidence>
<evidence type="ECO:0000256" key="4">
    <source>
        <dbReference type="ARBA" id="ARBA00022989"/>
    </source>
</evidence>
<evidence type="ECO:0000313" key="11">
    <source>
        <dbReference type="Proteomes" id="UP000791440"/>
    </source>
</evidence>
<keyword evidence="2" id="KW-1003">Cell membrane</keyword>
<keyword evidence="7" id="KW-0325">Glycoprotein</keyword>
<evidence type="ECO:0000256" key="2">
    <source>
        <dbReference type="ARBA" id="ARBA00022475"/>
    </source>
</evidence>
<dbReference type="Proteomes" id="UP000791440">
    <property type="component" value="Unassembled WGS sequence"/>
</dbReference>
<feature type="signal peptide" evidence="9">
    <location>
        <begin position="1"/>
        <end position="22"/>
    </location>
</feature>
<keyword evidence="4 8" id="KW-1133">Transmembrane helix</keyword>
<proteinExistence type="predicted"/>
<gene>
    <name evidence="10" type="ORF">O3G_MSEX011812</name>
</gene>
<evidence type="ECO:0000256" key="5">
    <source>
        <dbReference type="ARBA" id="ARBA00023136"/>
    </source>
</evidence>
<keyword evidence="6" id="KW-0675">Receptor</keyword>
<sequence length="576" mass="65188">MIPGMCIITLYALFLIPGLIYGECPASMQATLPFMLEYAIWRGWHQAIVYTPHLEQDCKGSVTRLVKCLNLNGIAVSENSLSSPRIVTKLGIIIICPDLRRSTSEKFVKLIDKLQDLQMNTASYDWLLTARFDEDFKYINSILNATSIRFDQNIAVTYPSRNVKSFSLGRELCDGNFLYKRNYVPSGDPFSIQNRSRYCSYCGNGVKTFYDRFYYRTSERFKHLSNNRTYKHFGIVMPLYNSGLYYNYSRDFNMTDIMKFSVNRFKPLKKFVNENYEQQGGIYILQYFKVRSNSTLYVSLLGIWSQEESMSKVEIPYPVEARSFLGEELIVGRCNSSFDGTTSVDEDVPTSPALLDDVLYFLTMRLNTTPSLRYYNKLGFRTYEGSWTGLLGALIGNSVDVALEPVTAHSPRHQDMDFIFPVAETMCNIYIRHQETSTVRDIFLAPFSTKLVGCVVGIAVIASLTAVVISKVSSKVRKNVHSLGYVESLIWSTGILCQQGSVWSPLNPAASILLIVCLFFAMVTYNAYAAFITSVLSVRVASVDTVAAVLHSPNLKIGYIRNGADQMYLMVKVYST</sequence>
<evidence type="ECO:0000256" key="1">
    <source>
        <dbReference type="ARBA" id="ARBA00004651"/>
    </source>
</evidence>
<evidence type="ECO:0000256" key="7">
    <source>
        <dbReference type="ARBA" id="ARBA00023180"/>
    </source>
</evidence>
<reference evidence="10" key="1">
    <citation type="journal article" date="2016" name="Insect Biochem. Mol. Biol.">
        <title>Multifaceted biological insights from a draft genome sequence of the tobacco hornworm moth, Manduca sexta.</title>
        <authorList>
            <person name="Kanost M.R."/>
            <person name="Arrese E.L."/>
            <person name="Cao X."/>
            <person name="Chen Y.R."/>
            <person name="Chellapilla S."/>
            <person name="Goldsmith M.R."/>
            <person name="Grosse-Wilde E."/>
            <person name="Heckel D.G."/>
            <person name="Herndon N."/>
            <person name="Jiang H."/>
            <person name="Papanicolaou A."/>
            <person name="Qu J."/>
            <person name="Soulages J.L."/>
            <person name="Vogel H."/>
            <person name="Walters J."/>
            <person name="Waterhouse R.M."/>
            <person name="Ahn S.J."/>
            <person name="Almeida F.C."/>
            <person name="An C."/>
            <person name="Aqrawi P."/>
            <person name="Bretschneider A."/>
            <person name="Bryant W.B."/>
            <person name="Bucks S."/>
            <person name="Chao H."/>
            <person name="Chevignon G."/>
            <person name="Christen J.M."/>
            <person name="Clarke D.F."/>
            <person name="Dittmer N.T."/>
            <person name="Ferguson L.C.F."/>
            <person name="Garavelou S."/>
            <person name="Gordon K.H.J."/>
            <person name="Gunaratna R.T."/>
            <person name="Han Y."/>
            <person name="Hauser F."/>
            <person name="He Y."/>
            <person name="Heidel-Fischer H."/>
            <person name="Hirsh A."/>
            <person name="Hu Y."/>
            <person name="Jiang H."/>
            <person name="Kalra D."/>
            <person name="Klinner C."/>
            <person name="Konig C."/>
            <person name="Kovar C."/>
            <person name="Kroll A.R."/>
            <person name="Kuwar S.S."/>
            <person name="Lee S.L."/>
            <person name="Lehman R."/>
            <person name="Li K."/>
            <person name="Li Z."/>
            <person name="Liang H."/>
            <person name="Lovelace S."/>
            <person name="Lu Z."/>
            <person name="Mansfield J.H."/>
            <person name="McCulloch K.J."/>
            <person name="Mathew T."/>
            <person name="Morton B."/>
            <person name="Muzny D.M."/>
            <person name="Neunemann D."/>
            <person name="Ongeri F."/>
            <person name="Pauchet Y."/>
            <person name="Pu L.L."/>
            <person name="Pyrousis I."/>
            <person name="Rao X.J."/>
            <person name="Redding A."/>
            <person name="Roesel C."/>
            <person name="Sanchez-Gracia A."/>
            <person name="Schaack S."/>
            <person name="Shukla A."/>
            <person name="Tetreau G."/>
            <person name="Wang Y."/>
            <person name="Xiong G.H."/>
            <person name="Traut W."/>
            <person name="Walsh T.K."/>
            <person name="Worley K.C."/>
            <person name="Wu D."/>
            <person name="Wu W."/>
            <person name="Wu Y.Q."/>
            <person name="Zhang X."/>
            <person name="Zou Z."/>
            <person name="Zucker H."/>
            <person name="Briscoe A.D."/>
            <person name="Burmester T."/>
            <person name="Clem R.J."/>
            <person name="Feyereisen R."/>
            <person name="Grimmelikhuijzen C.J.P."/>
            <person name="Hamodrakas S.J."/>
            <person name="Hansson B.S."/>
            <person name="Huguet E."/>
            <person name="Jermiin L.S."/>
            <person name="Lan Q."/>
            <person name="Lehman H.K."/>
            <person name="Lorenzen M."/>
            <person name="Merzendorfer H."/>
            <person name="Michalopoulos I."/>
            <person name="Morton D.B."/>
            <person name="Muthukrishnan S."/>
            <person name="Oakeshott J.G."/>
            <person name="Palmer W."/>
            <person name="Park Y."/>
            <person name="Passarelli A.L."/>
            <person name="Rozas J."/>
            <person name="Schwartz L.M."/>
            <person name="Smith W."/>
            <person name="Southgate A."/>
            <person name="Vilcinskas A."/>
            <person name="Vogt R."/>
            <person name="Wang P."/>
            <person name="Werren J."/>
            <person name="Yu X.Q."/>
            <person name="Zhou J.J."/>
            <person name="Brown S.J."/>
            <person name="Scherer S.E."/>
            <person name="Richards S."/>
            <person name="Blissard G.W."/>
        </authorList>
    </citation>
    <scope>NUCLEOTIDE SEQUENCE</scope>
</reference>
<feature type="transmembrane region" description="Helical" evidence="8">
    <location>
        <begin position="447"/>
        <end position="470"/>
    </location>
</feature>
<reference evidence="10" key="2">
    <citation type="submission" date="2020-12" db="EMBL/GenBank/DDBJ databases">
        <authorList>
            <person name="Kanost M."/>
        </authorList>
    </citation>
    <scope>NUCLEOTIDE SEQUENCE</scope>
</reference>
<dbReference type="PANTHER" id="PTHR42643">
    <property type="entry name" value="IONOTROPIC RECEPTOR 20A-RELATED"/>
    <property type="match status" value="1"/>
</dbReference>
<dbReference type="EMBL" id="JH668659">
    <property type="protein sequence ID" value="KAG6460191.1"/>
    <property type="molecule type" value="Genomic_DNA"/>
</dbReference>
<keyword evidence="5 8" id="KW-0472">Membrane</keyword>
<evidence type="ECO:0000256" key="8">
    <source>
        <dbReference type="SAM" id="Phobius"/>
    </source>
</evidence>
<name>A0A922CUQ5_MANSE</name>
<feature type="chain" id="PRO_5038276824" evidence="9">
    <location>
        <begin position="23"/>
        <end position="576"/>
    </location>
</feature>
<keyword evidence="11" id="KW-1185">Reference proteome</keyword>
<comment type="subcellular location">
    <subcellularLocation>
        <location evidence="1">Cell membrane</location>
        <topology evidence="1">Multi-pass membrane protein</topology>
    </subcellularLocation>
</comment>
<dbReference type="PANTHER" id="PTHR42643:SF33">
    <property type="entry name" value="GLUTAMATE RECEPTOR 2-LIKE PROTEIN"/>
    <property type="match status" value="1"/>
</dbReference>
<protein>
    <submittedName>
        <fullName evidence="10">Uncharacterized protein</fullName>
    </submittedName>
</protein>
<feature type="transmembrane region" description="Helical" evidence="8">
    <location>
        <begin position="509"/>
        <end position="531"/>
    </location>
</feature>